<feature type="region of interest" description="Disordered" evidence="2">
    <location>
        <begin position="1"/>
        <end position="22"/>
    </location>
</feature>
<name>A0A4Q1HP63_9BURK</name>
<dbReference type="InterPro" id="IPR023606">
    <property type="entry name" value="CoA-Trfase_III_dom_1_sf"/>
</dbReference>
<dbReference type="AlphaFoldDB" id="A0A4Q1HP63"/>
<accession>A0A4Q1HP63</accession>
<evidence type="ECO:0000256" key="2">
    <source>
        <dbReference type="SAM" id="MobiDB-lite"/>
    </source>
</evidence>
<evidence type="ECO:0000256" key="1">
    <source>
        <dbReference type="ARBA" id="ARBA00022679"/>
    </source>
</evidence>
<feature type="compositionally biased region" description="Polar residues" evidence="2">
    <location>
        <begin position="7"/>
        <end position="16"/>
    </location>
</feature>
<dbReference type="OrthoDB" id="5294844at2"/>
<dbReference type="PANTHER" id="PTHR48207">
    <property type="entry name" value="SUCCINATE--HYDROXYMETHYLGLUTARATE COA-TRANSFERASE"/>
    <property type="match status" value="1"/>
</dbReference>
<dbReference type="InterPro" id="IPR050483">
    <property type="entry name" value="CoA-transferase_III_domain"/>
</dbReference>
<keyword evidence="1 3" id="KW-0808">Transferase</keyword>
<evidence type="ECO:0000313" key="4">
    <source>
        <dbReference type="Proteomes" id="UP000290849"/>
    </source>
</evidence>
<dbReference type="Gene3D" id="3.30.1540.10">
    <property type="entry name" value="formyl-coa transferase, domain 3"/>
    <property type="match status" value="1"/>
</dbReference>
<comment type="caution">
    <text evidence="3">The sequence shown here is derived from an EMBL/GenBank/DDBJ whole genome shotgun (WGS) entry which is preliminary data.</text>
</comment>
<proteinExistence type="predicted"/>
<protein>
    <submittedName>
        <fullName evidence="3">Formyl-CoA transferase</fullName>
    </submittedName>
</protein>
<dbReference type="PANTHER" id="PTHR48207:SF3">
    <property type="entry name" value="SUCCINATE--HYDROXYMETHYLGLUTARATE COA-TRANSFERASE"/>
    <property type="match status" value="1"/>
</dbReference>
<dbReference type="GO" id="GO:0008410">
    <property type="term" value="F:CoA-transferase activity"/>
    <property type="evidence" value="ECO:0007669"/>
    <property type="project" value="TreeGrafter"/>
</dbReference>
<dbReference type="InterPro" id="IPR003673">
    <property type="entry name" value="CoA-Trfase_fam_III"/>
</dbReference>
<dbReference type="Pfam" id="PF02515">
    <property type="entry name" value="CoA_transf_3"/>
    <property type="match status" value="1"/>
</dbReference>
<dbReference type="InterPro" id="IPR044855">
    <property type="entry name" value="CoA-Trfase_III_dom3_sf"/>
</dbReference>
<dbReference type="Gene3D" id="3.40.50.10540">
    <property type="entry name" value="Crotonobetainyl-coa:carnitine coa-transferase, domain 1"/>
    <property type="match status" value="1"/>
</dbReference>
<reference evidence="3 4" key="1">
    <citation type="journal article" date="2017" name="Int. J. Syst. Evol. Microbiol.">
        <title>Achromobacter aloeverae sp. nov., isolated from the root of Aloe vera (L.) Burm.f.</title>
        <authorList>
            <person name="Kuncharoen N."/>
            <person name="Muramatsu Y."/>
            <person name="Shibata C."/>
            <person name="Kamakura Y."/>
            <person name="Nakagawa Y."/>
            <person name="Tanasupawat S."/>
        </authorList>
    </citation>
    <scope>NUCLEOTIDE SEQUENCE [LARGE SCALE GENOMIC DNA]</scope>
    <source>
        <strain evidence="3 4">AVA-1</strain>
    </source>
</reference>
<sequence>MPVPSGQEPQDSQARQDQQDERKGPLKRFRILDLTRVRAGPTCIRQFADWGADVIKIESPEYMEVSDGWGGLRDGPDFQNLHRNKRSLTINLKDPQGRRIFLDLVKDADVVAENFRPDVKFRLGIDYETLKAINPRIVYASISGFGQDGPYAKRPGFDHIVQGMGGLMSVTGDPAHGPMRTGIAVADTGAGLYCAMAIMTALLEREVSGQGQWVQVSLLQAMIAMCDFQAARWLFLKEIPGQPGNNHPTSIPTGVYPTADGYINIAAGEQAMFRRLVNAMGVPELMEREEYSTEQGRSDNRASLNAELSALTRQRTTAEWMQRMEEGQVAAGPINRMNEVFADPQVKHLGIATPVRHRRLGDVEMVGQPFSLSRTPSQMRTAAPDRGDDTDALLRELGHTEEDIARLRREGVI</sequence>
<dbReference type="EMBL" id="PYAL01000002">
    <property type="protein sequence ID" value="RXN91324.1"/>
    <property type="molecule type" value="Genomic_DNA"/>
</dbReference>
<gene>
    <name evidence="3" type="ORF">C7R54_09155</name>
</gene>
<dbReference type="Proteomes" id="UP000290849">
    <property type="component" value="Unassembled WGS sequence"/>
</dbReference>
<dbReference type="SUPFAM" id="SSF89796">
    <property type="entry name" value="CoA-transferase family III (CaiB/BaiF)"/>
    <property type="match status" value="1"/>
</dbReference>
<keyword evidence="4" id="KW-1185">Reference proteome</keyword>
<organism evidence="3 4">
    <name type="scientific">Achromobacter aloeverae</name>
    <dbReference type="NCBI Taxonomy" id="1750518"/>
    <lineage>
        <taxon>Bacteria</taxon>
        <taxon>Pseudomonadati</taxon>
        <taxon>Pseudomonadota</taxon>
        <taxon>Betaproteobacteria</taxon>
        <taxon>Burkholderiales</taxon>
        <taxon>Alcaligenaceae</taxon>
        <taxon>Achromobacter</taxon>
    </lineage>
</organism>
<evidence type="ECO:0000313" key="3">
    <source>
        <dbReference type="EMBL" id="RXN91324.1"/>
    </source>
</evidence>